<feature type="signal peptide" evidence="2">
    <location>
        <begin position="1"/>
        <end position="18"/>
    </location>
</feature>
<evidence type="ECO:0000313" key="3">
    <source>
        <dbReference type="EMBL" id="ONM30220.1"/>
    </source>
</evidence>
<protein>
    <recommendedName>
        <fullName evidence="4">Secreted protein</fullName>
    </recommendedName>
</protein>
<evidence type="ECO:0008006" key="4">
    <source>
        <dbReference type="Google" id="ProtNLM"/>
    </source>
</evidence>
<proteinExistence type="predicted"/>
<dbReference type="InParanoid" id="A0A1D6MLY2"/>
<feature type="chain" id="PRO_5010807059" description="Secreted protein" evidence="2">
    <location>
        <begin position="19"/>
        <end position="136"/>
    </location>
</feature>
<organism evidence="3">
    <name type="scientific">Zea mays</name>
    <name type="common">Maize</name>
    <dbReference type="NCBI Taxonomy" id="4577"/>
    <lineage>
        <taxon>Eukaryota</taxon>
        <taxon>Viridiplantae</taxon>
        <taxon>Streptophyta</taxon>
        <taxon>Embryophyta</taxon>
        <taxon>Tracheophyta</taxon>
        <taxon>Spermatophyta</taxon>
        <taxon>Magnoliopsida</taxon>
        <taxon>Liliopsida</taxon>
        <taxon>Poales</taxon>
        <taxon>Poaceae</taxon>
        <taxon>PACMAD clade</taxon>
        <taxon>Panicoideae</taxon>
        <taxon>Andropogonodae</taxon>
        <taxon>Andropogoneae</taxon>
        <taxon>Tripsacinae</taxon>
        <taxon>Zea</taxon>
    </lineage>
</organism>
<feature type="compositionally biased region" description="Polar residues" evidence="1">
    <location>
        <begin position="41"/>
        <end position="50"/>
    </location>
</feature>
<accession>A0A1D6MLY2</accession>
<keyword evidence="2" id="KW-0732">Signal</keyword>
<dbReference type="AlphaFoldDB" id="A0A1D6MLY2"/>
<evidence type="ECO:0000256" key="2">
    <source>
        <dbReference type="SAM" id="SignalP"/>
    </source>
</evidence>
<name>A0A1D6MLY2_MAIZE</name>
<gene>
    <name evidence="3" type="ORF">ZEAMMB73_Zm00001d039964</name>
</gene>
<dbReference type="EMBL" id="CM007649">
    <property type="protein sequence ID" value="ONM30220.1"/>
    <property type="molecule type" value="Genomic_DNA"/>
</dbReference>
<sequence>MVLASVVATLFVILLVFCLPSCLHLRATPFSTEDVRAGASSPYSSDTNPDTDPRSGYCASTRTFHSMRTPSFSPSSDVPFVFSAFALFLLPNLLPPPTVTATSRPTLVDAGTGESVLLLDFLRACHRGGHGGACPA</sequence>
<reference evidence="3" key="1">
    <citation type="submission" date="2015-12" db="EMBL/GenBank/DDBJ databases">
        <title>Update maize B73 reference genome by single molecule sequencing technologies.</title>
        <authorList>
            <consortium name="Maize Genome Sequencing Project"/>
            <person name="Ware D."/>
        </authorList>
    </citation>
    <scope>NUCLEOTIDE SEQUENCE [LARGE SCALE GENOMIC DNA]</scope>
    <source>
        <tissue evidence="3">Seedling</tissue>
    </source>
</reference>
<evidence type="ECO:0000256" key="1">
    <source>
        <dbReference type="SAM" id="MobiDB-lite"/>
    </source>
</evidence>
<feature type="region of interest" description="Disordered" evidence="1">
    <location>
        <begin position="35"/>
        <end position="54"/>
    </location>
</feature>